<dbReference type="OrthoDB" id="410267at2759"/>
<feature type="transmembrane region" description="Helical" evidence="6">
    <location>
        <begin position="304"/>
        <end position="325"/>
    </location>
</feature>
<accession>A0A060SEF9</accession>
<organism evidence="7 8">
    <name type="scientific">Pycnoporus cinnabarinus</name>
    <name type="common">Cinnabar-red polypore</name>
    <name type="synonym">Trametes cinnabarina</name>
    <dbReference type="NCBI Taxonomy" id="5643"/>
    <lineage>
        <taxon>Eukaryota</taxon>
        <taxon>Fungi</taxon>
        <taxon>Dikarya</taxon>
        <taxon>Basidiomycota</taxon>
        <taxon>Agaricomycotina</taxon>
        <taxon>Agaricomycetes</taxon>
        <taxon>Polyporales</taxon>
        <taxon>Polyporaceae</taxon>
        <taxon>Trametes</taxon>
    </lineage>
</organism>
<feature type="transmembrane region" description="Helical" evidence="6">
    <location>
        <begin position="267"/>
        <end position="292"/>
    </location>
</feature>
<reference evidence="7" key="1">
    <citation type="submission" date="2014-01" db="EMBL/GenBank/DDBJ databases">
        <title>The genome of the white-rot fungus Pycnoporus cinnabarinus: a basidiomycete model with a versatile arsenal for lignocellulosic biomass breakdown.</title>
        <authorList>
            <person name="Levasseur A."/>
            <person name="Lomascolo A."/>
            <person name="Ruiz-Duenas F.J."/>
            <person name="Uzan E."/>
            <person name="Piumi F."/>
            <person name="Kues U."/>
            <person name="Ram A.F.J."/>
            <person name="Murat C."/>
            <person name="Haon M."/>
            <person name="Benoit I."/>
            <person name="Arfi Y."/>
            <person name="Chevret D."/>
            <person name="Drula E."/>
            <person name="Kwon M.J."/>
            <person name="Gouret P."/>
            <person name="Lesage-Meessen L."/>
            <person name="Lombard V."/>
            <person name="Mariette J."/>
            <person name="Noirot C."/>
            <person name="Park J."/>
            <person name="Patyshakuliyeva A."/>
            <person name="Wieneger R.A.B."/>
            <person name="Wosten H.A.B."/>
            <person name="Martin F."/>
            <person name="Coutinho P.M."/>
            <person name="de Vries R."/>
            <person name="Martinez A.T."/>
            <person name="Klopp C."/>
            <person name="Pontarotti P."/>
            <person name="Henrissat B."/>
            <person name="Record E."/>
        </authorList>
    </citation>
    <scope>NUCLEOTIDE SEQUENCE [LARGE SCALE GENOMIC DNA]</scope>
    <source>
        <strain evidence="7">BRFM137</strain>
    </source>
</reference>
<comment type="subcellular location">
    <subcellularLocation>
        <location evidence="1">Membrane</location>
        <topology evidence="1">Multi-pass membrane protein</topology>
    </subcellularLocation>
</comment>
<name>A0A060SEF9_PYCCI</name>
<dbReference type="EMBL" id="CCBP010000118">
    <property type="protein sequence ID" value="CDO72862.1"/>
    <property type="molecule type" value="Genomic_DNA"/>
</dbReference>
<feature type="transmembrane region" description="Helical" evidence="6">
    <location>
        <begin position="26"/>
        <end position="48"/>
    </location>
</feature>
<dbReference type="HOGENOM" id="CLU_012596_2_1_1"/>
<evidence type="ECO:0000256" key="1">
    <source>
        <dbReference type="ARBA" id="ARBA00004141"/>
    </source>
</evidence>
<dbReference type="Gene3D" id="1.20.1250.20">
    <property type="entry name" value="MFS general substrate transporter like domains"/>
    <property type="match status" value="1"/>
</dbReference>
<dbReference type="GO" id="GO:0000329">
    <property type="term" value="C:fungal-type vacuole membrane"/>
    <property type="evidence" value="ECO:0007669"/>
    <property type="project" value="TreeGrafter"/>
</dbReference>
<comment type="caution">
    <text evidence="7">The sequence shown here is derived from an EMBL/GenBank/DDBJ whole genome shotgun (WGS) entry which is preliminary data.</text>
</comment>
<feature type="region of interest" description="Disordered" evidence="5">
    <location>
        <begin position="90"/>
        <end position="120"/>
    </location>
</feature>
<proteinExistence type="predicted"/>
<evidence type="ECO:0000313" key="8">
    <source>
        <dbReference type="Proteomes" id="UP000029665"/>
    </source>
</evidence>
<evidence type="ECO:0008006" key="9">
    <source>
        <dbReference type="Google" id="ProtNLM"/>
    </source>
</evidence>
<dbReference type="InterPro" id="IPR036259">
    <property type="entry name" value="MFS_trans_sf"/>
</dbReference>
<feature type="transmembrane region" description="Helical" evidence="6">
    <location>
        <begin position="345"/>
        <end position="363"/>
    </location>
</feature>
<evidence type="ECO:0000256" key="6">
    <source>
        <dbReference type="SAM" id="Phobius"/>
    </source>
</evidence>
<evidence type="ECO:0000256" key="5">
    <source>
        <dbReference type="SAM" id="MobiDB-lite"/>
    </source>
</evidence>
<feature type="transmembrane region" description="Helical" evidence="6">
    <location>
        <begin position="240"/>
        <end position="261"/>
    </location>
</feature>
<keyword evidence="3 6" id="KW-1133">Transmembrane helix</keyword>
<keyword evidence="4 6" id="KW-0472">Membrane</keyword>
<dbReference type="PANTHER" id="PTHR21576">
    <property type="entry name" value="UNCHARACTERIZED NODULIN-LIKE PROTEIN"/>
    <property type="match status" value="1"/>
</dbReference>
<sequence>MIGLATVCSYFSLVFAATKSFPQYIGIASGTSMSIFGLSPFFLSLVASEYFTPPGRTLDVASFFAFMAMLTGVVHVFSTLVFRTTPITQESPDDERRVGEGPSTSAGPSEAVGASEEAEPLLAKPKDSTIVRVVRVQEPQHGSTLDLFKDPYFWILCLWMLLVVGAAEMVVSNLGSIVLTLPSSTSSDTTANVSRQVRLLSFFNTASRLVMGPLADLLAPVASHFEGVWSFTRRRHLSRVVFLFTTSLILALTFTWVEVGIRTQEAIWPLSVGIGIAYGSTFTVLPGILSSIWGLPNLGRNFGIISYTAFVGTTIFSYIYAFIAARHVPPGENACVGTECWRTTFWASTAASLVACCAALVLWKKWRHRV</sequence>
<keyword evidence="2 6" id="KW-0812">Transmembrane</keyword>
<gene>
    <name evidence="7" type="ORF">BN946_scf185002.g47</name>
</gene>
<protein>
    <recommendedName>
        <fullName evidence="9">Nodulin-like domain-containing protein</fullName>
    </recommendedName>
</protein>
<dbReference type="Proteomes" id="UP000029665">
    <property type="component" value="Unassembled WGS sequence"/>
</dbReference>
<dbReference type="OMA" id="PTMWWLA"/>
<evidence type="ECO:0000256" key="4">
    <source>
        <dbReference type="ARBA" id="ARBA00023136"/>
    </source>
</evidence>
<keyword evidence="8" id="KW-1185">Reference proteome</keyword>
<feature type="transmembrane region" description="Helical" evidence="6">
    <location>
        <begin position="152"/>
        <end position="171"/>
    </location>
</feature>
<evidence type="ECO:0000256" key="2">
    <source>
        <dbReference type="ARBA" id="ARBA00022692"/>
    </source>
</evidence>
<dbReference type="PANTHER" id="PTHR21576:SF158">
    <property type="entry name" value="RIBOSOMAL RNA-PROCESSING PROTEIN 12-LIKE CONSERVED DOMAIN-CONTAINING PROTEIN"/>
    <property type="match status" value="1"/>
</dbReference>
<dbReference type="AlphaFoldDB" id="A0A060SEF9"/>
<evidence type="ECO:0000256" key="3">
    <source>
        <dbReference type="ARBA" id="ARBA00022989"/>
    </source>
</evidence>
<dbReference type="SUPFAM" id="SSF103473">
    <property type="entry name" value="MFS general substrate transporter"/>
    <property type="match status" value="1"/>
</dbReference>
<feature type="transmembrane region" description="Helical" evidence="6">
    <location>
        <begin position="60"/>
        <end position="82"/>
    </location>
</feature>
<evidence type="ECO:0000313" key="7">
    <source>
        <dbReference type="EMBL" id="CDO72862.1"/>
    </source>
</evidence>
<dbReference type="STRING" id="5643.A0A060SEF9"/>